<keyword evidence="2" id="KW-1185">Reference proteome</keyword>
<protein>
    <submittedName>
        <fullName evidence="1">Uncharacterized protein</fullName>
    </submittedName>
</protein>
<dbReference type="Proteomes" id="UP000245626">
    <property type="component" value="Unassembled WGS sequence"/>
</dbReference>
<name>A0ACD0NWA6_9BASI</name>
<proteinExistence type="predicted"/>
<accession>A0ACD0NWA6</accession>
<evidence type="ECO:0000313" key="2">
    <source>
        <dbReference type="Proteomes" id="UP000245626"/>
    </source>
</evidence>
<dbReference type="EMBL" id="KZ819974">
    <property type="protein sequence ID" value="PWN50062.1"/>
    <property type="molecule type" value="Genomic_DNA"/>
</dbReference>
<sequence>MGNLSGLLALTSLIHRPSLLIPNVSTNDIRQLDWIKLYESGVRYLVFDKDNCLTKPNSDQLEPRLHQAWSECKSVFGADRILIISNSSGSNDDPSGLGAENLSRILGVPVLRHYHKKPSQRCASEALDYFTSLNPSSSSSSSSSSSQANPCIDGGRKCRGITRFLRVRYGNASSSNSSSSQAVRDYPETEDGGGSILLVGDRTMTDVILAHRMNDELQRRRKAGSSSTFSSSSSSSPTREVEEGMDFANLAGSVGLRSSDRPRPRCISVLTTGIWETEGWFNMWMRSMESKVTRKLIQSGYRPGQKGWKVNRGGEGFEPESSVDWQSLALRPSYPTDSRLGSNVPNPEIQLGSQPTKSLGLGSLLFAAALRPLPRRISSFLLHLSQTRVWIWLANNFGRGLEVLGRGLEIGVEEAKIRGYRERRRRTMMTKTRLGLGSASSSHANPFSSEIGGRKGIERGQRYLGRTRDSIWPFGGGGGGWADTSSSHSSSSKSQRRAYSQQLSGRGGGSERRNPPPPPPKGGKIPLRNWLAAISTFIIVPICFYGGAYLHEISDASKLEEEGGGGGKEEKRPTELEIQAQDSNRREEERQKEVKLMREEIQIRKKSLALSKYHLERERSEIREKLERLRERMNSS</sequence>
<gene>
    <name evidence="1" type="ORF">IE53DRAFT_330969</name>
</gene>
<evidence type="ECO:0000313" key="1">
    <source>
        <dbReference type="EMBL" id="PWN50062.1"/>
    </source>
</evidence>
<reference evidence="1 2" key="1">
    <citation type="journal article" date="2018" name="Mol. Biol. Evol.">
        <title>Broad Genomic Sampling Reveals a Smut Pathogenic Ancestry of the Fungal Clade Ustilaginomycotina.</title>
        <authorList>
            <person name="Kijpornyongpan T."/>
            <person name="Mondo S.J."/>
            <person name="Barry K."/>
            <person name="Sandor L."/>
            <person name="Lee J."/>
            <person name="Lipzen A."/>
            <person name="Pangilinan J."/>
            <person name="LaButti K."/>
            <person name="Hainaut M."/>
            <person name="Henrissat B."/>
            <person name="Grigoriev I.V."/>
            <person name="Spatafora J.W."/>
            <person name="Aime M.C."/>
        </authorList>
    </citation>
    <scope>NUCLEOTIDE SEQUENCE [LARGE SCALE GENOMIC DNA]</scope>
    <source>
        <strain evidence="1 2">SA 807</strain>
    </source>
</reference>
<organism evidence="1 2">
    <name type="scientific">Violaceomyces palustris</name>
    <dbReference type="NCBI Taxonomy" id="1673888"/>
    <lineage>
        <taxon>Eukaryota</taxon>
        <taxon>Fungi</taxon>
        <taxon>Dikarya</taxon>
        <taxon>Basidiomycota</taxon>
        <taxon>Ustilaginomycotina</taxon>
        <taxon>Ustilaginomycetes</taxon>
        <taxon>Violaceomycetales</taxon>
        <taxon>Violaceomycetaceae</taxon>
        <taxon>Violaceomyces</taxon>
    </lineage>
</organism>